<evidence type="ECO:0000313" key="3">
    <source>
        <dbReference type="Proteomes" id="UP001189624"/>
    </source>
</evidence>
<accession>A0AA86VC73</accession>
<dbReference type="Proteomes" id="UP001189624">
    <property type="component" value="Chromosome 3"/>
</dbReference>
<feature type="region of interest" description="Disordered" evidence="1">
    <location>
        <begin position="67"/>
        <end position="97"/>
    </location>
</feature>
<name>A0AA86VC73_9FABA</name>
<dbReference type="EMBL" id="OY731400">
    <property type="protein sequence ID" value="CAJ1938726.1"/>
    <property type="molecule type" value="Genomic_DNA"/>
</dbReference>
<evidence type="ECO:0000313" key="2">
    <source>
        <dbReference type="EMBL" id="CAJ1938726.1"/>
    </source>
</evidence>
<gene>
    <name evidence="2" type="ORF">AYBTSS11_LOCUS8741</name>
</gene>
<dbReference type="AlphaFoldDB" id="A0AA86VC73"/>
<reference evidence="2" key="1">
    <citation type="submission" date="2023-10" db="EMBL/GenBank/DDBJ databases">
        <authorList>
            <person name="Domelevo Entfellner J.-B."/>
        </authorList>
    </citation>
    <scope>NUCLEOTIDE SEQUENCE</scope>
</reference>
<proteinExistence type="predicted"/>
<evidence type="ECO:0000256" key="1">
    <source>
        <dbReference type="SAM" id="MobiDB-lite"/>
    </source>
</evidence>
<feature type="compositionally biased region" description="Basic and acidic residues" evidence="1">
    <location>
        <begin position="39"/>
        <end position="55"/>
    </location>
</feature>
<sequence>SQDSIPPKGLPKSDPREVNQFPGGSIKNKESLANNKMDGYQEKPKNKESPAHRKTLLERSKSIYQNRNHSPWSRHMSHLNSKPPLPPALRSGLYQPDRGFIPINLHMRCT</sequence>
<dbReference type="Gramene" id="rna-AYBTSS11_LOCUS8741">
    <property type="protein sequence ID" value="CAJ1938726.1"/>
    <property type="gene ID" value="gene-AYBTSS11_LOCUS8741"/>
</dbReference>
<feature type="non-terminal residue" evidence="2">
    <location>
        <position position="1"/>
    </location>
</feature>
<protein>
    <submittedName>
        <fullName evidence="2">Uncharacterized protein</fullName>
    </submittedName>
</protein>
<keyword evidence="3" id="KW-1185">Reference proteome</keyword>
<organism evidence="2 3">
    <name type="scientific">Sphenostylis stenocarpa</name>
    <dbReference type="NCBI Taxonomy" id="92480"/>
    <lineage>
        <taxon>Eukaryota</taxon>
        <taxon>Viridiplantae</taxon>
        <taxon>Streptophyta</taxon>
        <taxon>Embryophyta</taxon>
        <taxon>Tracheophyta</taxon>
        <taxon>Spermatophyta</taxon>
        <taxon>Magnoliopsida</taxon>
        <taxon>eudicotyledons</taxon>
        <taxon>Gunneridae</taxon>
        <taxon>Pentapetalae</taxon>
        <taxon>rosids</taxon>
        <taxon>fabids</taxon>
        <taxon>Fabales</taxon>
        <taxon>Fabaceae</taxon>
        <taxon>Papilionoideae</taxon>
        <taxon>50 kb inversion clade</taxon>
        <taxon>NPAAA clade</taxon>
        <taxon>indigoferoid/millettioid clade</taxon>
        <taxon>Phaseoleae</taxon>
        <taxon>Sphenostylis</taxon>
    </lineage>
</organism>
<feature type="region of interest" description="Disordered" evidence="1">
    <location>
        <begin position="1"/>
        <end position="55"/>
    </location>
</feature>